<dbReference type="InterPro" id="IPR029058">
    <property type="entry name" value="AB_hydrolase_fold"/>
</dbReference>
<evidence type="ECO:0000313" key="4">
    <source>
        <dbReference type="EMBL" id="RSH93750.1"/>
    </source>
</evidence>
<dbReference type="SUPFAM" id="SSF53474">
    <property type="entry name" value="alpha/beta-Hydrolases"/>
    <property type="match status" value="1"/>
</dbReference>
<keyword evidence="2" id="KW-0472">Membrane</keyword>
<gene>
    <name evidence="4" type="ORF">EHS25_006398</name>
</gene>
<keyword evidence="2" id="KW-1133">Transmembrane helix</keyword>
<dbReference type="GO" id="GO:0006629">
    <property type="term" value="P:lipid metabolic process"/>
    <property type="evidence" value="ECO:0007669"/>
    <property type="project" value="InterPro"/>
</dbReference>
<dbReference type="InterPro" id="IPR002921">
    <property type="entry name" value="Fungal_lipase-type"/>
</dbReference>
<dbReference type="Pfam" id="PF01764">
    <property type="entry name" value="Lipase_3"/>
    <property type="match status" value="1"/>
</dbReference>
<evidence type="ECO:0000256" key="2">
    <source>
        <dbReference type="SAM" id="Phobius"/>
    </source>
</evidence>
<feature type="transmembrane region" description="Helical" evidence="2">
    <location>
        <begin position="12"/>
        <end position="32"/>
    </location>
</feature>
<organism evidence="4 5">
    <name type="scientific">Saitozyma podzolica</name>
    <dbReference type="NCBI Taxonomy" id="1890683"/>
    <lineage>
        <taxon>Eukaryota</taxon>
        <taxon>Fungi</taxon>
        <taxon>Dikarya</taxon>
        <taxon>Basidiomycota</taxon>
        <taxon>Agaricomycotina</taxon>
        <taxon>Tremellomycetes</taxon>
        <taxon>Tremellales</taxon>
        <taxon>Trimorphomycetaceae</taxon>
        <taxon>Saitozyma</taxon>
    </lineage>
</organism>
<comment type="caution">
    <text evidence="4">The sequence shown here is derived from an EMBL/GenBank/DDBJ whole genome shotgun (WGS) entry which is preliminary data.</text>
</comment>
<evidence type="ECO:0000256" key="1">
    <source>
        <dbReference type="SAM" id="MobiDB-lite"/>
    </source>
</evidence>
<dbReference type="AlphaFoldDB" id="A0A427YRP2"/>
<keyword evidence="2" id="KW-0812">Transmembrane</keyword>
<dbReference type="OrthoDB" id="438440at2759"/>
<evidence type="ECO:0000259" key="3">
    <source>
        <dbReference type="Pfam" id="PF01764"/>
    </source>
</evidence>
<sequence>MSSNALATRRPGVWVFTYVYSFFYSVTITPSVNMTRALSAVTKPRAKHTIRLPTSTPRDSDPDPGSSPGSSAEPVPGANRRPRPDHAGPWHAVEMAIEFSNLATWARVLTKVNMMGILPFIFETRPSPQAIIDMQNTLNRSFGSTVEESIRSGTTIFQSDDRLDPTLDRRSRIYDAALASKAVYTLSENLFGGQIPDPNAVRSLELLEERYVINKQNFYDFSPADHPRDSILLEPKDLGMVADQKGAKERKTKAERGKGFWVFAVKGTATAQDWIDDFDAGRNDNDHFNLKHQGILMTNEMEAKLKDLLGKGKRVVFTGHSAGAAVAAYVYKELYRKDWKMDCVLFAPAATSKPDLFEPRPGTDGLRESVDDTSPENTNPNIRVAFCNRWDPVPRSTTAYVEWFLHTWSAYHQAKSHGGGEFVVEEPPTDVLIPYGQIVLLERGERGEPGGLDEQGEQITTARWATPEQFVKLVYLNPYEHPMDRYLDNVFALLRQSGLTVDEALFDAVSA</sequence>
<keyword evidence="5" id="KW-1185">Reference proteome</keyword>
<protein>
    <recommendedName>
        <fullName evidence="3">Fungal lipase-type domain-containing protein</fullName>
    </recommendedName>
</protein>
<name>A0A427YRP2_9TREE</name>
<feature type="region of interest" description="Disordered" evidence="1">
    <location>
        <begin position="43"/>
        <end position="87"/>
    </location>
</feature>
<dbReference type="Gene3D" id="3.40.50.1820">
    <property type="entry name" value="alpha/beta hydrolase"/>
    <property type="match status" value="1"/>
</dbReference>
<feature type="region of interest" description="Disordered" evidence="1">
    <location>
        <begin position="356"/>
        <end position="378"/>
    </location>
</feature>
<reference evidence="4 5" key="1">
    <citation type="submission" date="2018-11" db="EMBL/GenBank/DDBJ databases">
        <title>Genome sequence of Saitozyma podzolica DSM 27192.</title>
        <authorList>
            <person name="Aliyu H."/>
            <person name="Gorte O."/>
            <person name="Ochsenreither K."/>
        </authorList>
    </citation>
    <scope>NUCLEOTIDE SEQUENCE [LARGE SCALE GENOMIC DNA]</scope>
    <source>
        <strain evidence="4 5">DSM 27192</strain>
    </source>
</reference>
<feature type="domain" description="Fungal lipase-type" evidence="3">
    <location>
        <begin position="262"/>
        <end position="398"/>
    </location>
</feature>
<evidence type="ECO:0000313" key="5">
    <source>
        <dbReference type="Proteomes" id="UP000279259"/>
    </source>
</evidence>
<feature type="compositionally biased region" description="Low complexity" evidence="1">
    <location>
        <begin position="53"/>
        <end position="71"/>
    </location>
</feature>
<accession>A0A427YRP2</accession>
<dbReference type="Proteomes" id="UP000279259">
    <property type="component" value="Unassembled WGS sequence"/>
</dbReference>
<dbReference type="EMBL" id="RSCD01000003">
    <property type="protein sequence ID" value="RSH93750.1"/>
    <property type="molecule type" value="Genomic_DNA"/>
</dbReference>
<proteinExistence type="predicted"/>